<feature type="compositionally biased region" description="Basic and acidic residues" evidence="2">
    <location>
        <begin position="14"/>
        <end position="24"/>
    </location>
</feature>
<dbReference type="Gene3D" id="2.130.10.10">
    <property type="entry name" value="YVTN repeat-like/Quinoprotein amine dehydrogenase"/>
    <property type="match status" value="3"/>
</dbReference>
<accession>A0AAJ0BWM1</accession>
<reference evidence="5" key="1">
    <citation type="submission" date="2023-06" db="EMBL/GenBank/DDBJ databases">
        <title>Genome-scale phylogeny and comparative genomics of the fungal order Sordariales.</title>
        <authorList>
            <consortium name="Lawrence Berkeley National Laboratory"/>
            <person name="Hensen N."/>
            <person name="Bonometti L."/>
            <person name="Westerberg I."/>
            <person name="Brannstrom I.O."/>
            <person name="Guillou S."/>
            <person name="Cros-Aarteil S."/>
            <person name="Calhoun S."/>
            <person name="Haridas S."/>
            <person name="Kuo A."/>
            <person name="Mondo S."/>
            <person name="Pangilinan J."/>
            <person name="Riley R."/>
            <person name="Labutti K."/>
            <person name="Andreopoulos B."/>
            <person name="Lipzen A."/>
            <person name="Chen C."/>
            <person name="Yanf M."/>
            <person name="Daum C."/>
            <person name="Ng V."/>
            <person name="Clum A."/>
            <person name="Steindorff A."/>
            <person name="Ohm R."/>
            <person name="Martin F."/>
            <person name="Silar P."/>
            <person name="Natvig D."/>
            <person name="Lalanne C."/>
            <person name="Gautier V."/>
            <person name="Ament-Velasquez S.L."/>
            <person name="Kruys A."/>
            <person name="Hutchinson M.I."/>
            <person name="Powell A.J."/>
            <person name="Barry K."/>
            <person name="Miller A.N."/>
            <person name="Grigoriev I.V."/>
            <person name="Debuchy R."/>
            <person name="Gladieux P."/>
            <person name="Thoren M.H."/>
            <person name="Johannesson H."/>
        </authorList>
    </citation>
    <scope>NUCLEOTIDE SEQUENCE</scope>
    <source>
        <strain evidence="5">8032-3</strain>
    </source>
</reference>
<protein>
    <recommendedName>
        <fullName evidence="7">GPI inositol-deacylase</fullName>
    </recommendedName>
</protein>
<dbReference type="SMART" id="SM00320">
    <property type="entry name" value="WD40"/>
    <property type="match status" value="6"/>
</dbReference>
<name>A0AAJ0BWM1_9PEZI</name>
<evidence type="ECO:0000313" key="5">
    <source>
        <dbReference type="EMBL" id="KAK1765302.1"/>
    </source>
</evidence>
<dbReference type="PANTHER" id="PTHR10039:SF14">
    <property type="entry name" value="NACHT DOMAIN-CONTAINING PROTEIN"/>
    <property type="match status" value="1"/>
</dbReference>
<dbReference type="EMBL" id="MU839016">
    <property type="protein sequence ID" value="KAK1765302.1"/>
    <property type="molecule type" value="Genomic_DNA"/>
</dbReference>
<dbReference type="Proteomes" id="UP001244011">
    <property type="component" value="Unassembled WGS sequence"/>
</dbReference>
<keyword evidence="6" id="KW-1185">Reference proteome</keyword>
<comment type="caution">
    <text evidence="5">The sequence shown here is derived from an EMBL/GenBank/DDBJ whole genome shotgun (WGS) entry which is preliminary data.</text>
</comment>
<evidence type="ECO:0000259" key="4">
    <source>
        <dbReference type="Pfam" id="PF24883"/>
    </source>
</evidence>
<evidence type="ECO:0000256" key="1">
    <source>
        <dbReference type="ARBA" id="ARBA00022737"/>
    </source>
</evidence>
<evidence type="ECO:0000256" key="2">
    <source>
        <dbReference type="SAM" id="MobiDB-lite"/>
    </source>
</evidence>
<dbReference type="RefSeq" id="XP_060281515.1">
    <property type="nucleotide sequence ID" value="XM_060430629.1"/>
</dbReference>
<dbReference type="SUPFAM" id="SSF53474">
    <property type="entry name" value="alpha/beta-Hydrolases"/>
    <property type="match status" value="1"/>
</dbReference>
<dbReference type="Gene3D" id="3.40.50.1820">
    <property type="entry name" value="alpha/beta hydrolase"/>
    <property type="match status" value="1"/>
</dbReference>
<feature type="region of interest" description="Disordered" evidence="2">
    <location>
        <begin position="1"/>
        <end position="96"/>
    </location>
</feature>
<dbReference type="GeneID" id="85313816"/>
<keyword evidence="1" id="KW-0677">Repeat</keyword>
<dbReference type="InterPro" id="IPR029058">
    <property type="entry name" value="AB_hydrolase_fold"/>
</dbReference>
<dbReference type="InterPro" id="IPR001680">
    <property type="entry name" value="WD40_rpt"/>
</dbReference>
<dbReference type="SUPFAM" id="SSF50978">
    <property type="entry name" value="WD40 repeat-like"/>
    <property type="match status" value="2"/>
</dbReference>
<proteinExistence type="predicted"/>
<dbReference type="InterPro" id="IPR056884">
    <property type="entry name" value="NPHP3-like_N"/>
</dbReference>
<feature type="domain" description="Nephrocystin 3-like N-terminal" evidence="4">
    <location>
        <begin position="395"/>
        <end position="558"/>
    </location>
</feature>
<dbReference type="InterPro" id="IPR015943">
    <property type="entry name" value="WD40/YVTN_repeat-like_dom_sf"/>
</dbReference>
<dbReference type="Pfam" id="PF22939">
    <property type="entry name" value="WHD_GPIID"/>
    <property type="match status" value="1"/>
</dbReference>
<organism evidence="5 6">
    <name type="scientific">Phialemonium atrogriseum</name>
    <dbReference type="NCBI Taxonomy" id="1093897"/>
    <lineage>
        <taxon>Eukaryota</taxon>
        <taxon>Fungi</taxon>
        <taxon>Dikarya</taxon>
        <taxon>Ascomycota</taxon>
        <taxon>Pezizomycotina</taxon>
        <taxon>Sordariomycetes</taxon>
        <taxon>Sordariomycetidae</taxon>
        <taxon>Cephalothecales</taxon>
        <taxon>Cephalothecaceae</taxon>
        <taxon>Phialemonium</taxon>
    </lineage>
</organism>
<dbReference type="Pfam" id="PF24883">
    <property type="entry name" value="NPHP3_N"/>
    <property type="match status" value="1"/>
</dbReference>
<evidence type="ECO:0000259" key="3">
    <source>
        <dbReference type="Pfam" id="PF22939"/>
    </source>
</evidence>
<sequence>MFPRKLFSSSRNRRVSDQLLEPHRATSPAGSGKRSKSIDSDETLLPEGNKPPENRSMSPTPSNPRKAGDSLVTIAGLPRRSKSPRPDRASDPSGFTLLHCPEGRPVADIIFIHGLGGSSRLSWSKNKDLALFWPLQWLPADPDMHQARIFTFGYDAFFLSPQSTTLGISDFAKNLLYDLLYGRDSHGQDLRFGQVPTVFVTHSMGGLVFKKAYLDAKLDPRYEAIVESIKAVIFLATPHHGVDLSEFLNRLLSISFLSSWKQYVAELHKHGPFLRMINDQFRHVATRLQIFSFYETLQTQVGPASVTILDKESAKLGYPAEISRSLNADHHNVCKFDSPQDPNYLVVVGALKALILSFSDSEATEKEIGKLQGLLSLSGDVDHDLSHFWGRRAEGTCEWVLTEPAVAKWTSSPSTSEILWVHGRPARGKSVLSSFLVHRLRDQGALVQHFFFRTGDETKRSIGGLLRSLAFQTALKIPSYRRALASLASGGGYRPKEADWKLTWKRLFADLLFQIEFHAPLYWIIDGVDESGSPQHIFELLAEINKSSTPIRVLLTSRWNPALASTFQRVSSKVPATALSIDNDTTDIRIYAEEELSYLMWNSSIKGELILEEVKDCHTEVDLRERLSELPAGMESLYGHMEETIRRIRRPSDQNLARQLLLWAIYARRSIAIDELSAILKPEFGHLLDLSTTINRLCGQFIVLEGNNRVALLHQTAREYLTSTSTLPFSLDASDAHDELFKQSINAFLDKGLRSMLQIEPPSILEYRARSWTHHLGALKNSEESDDRLDILIRFFSQQSVLLWIQVLASVGQLKVLIEASHTLHSFVQRKRRTDAAREPSLRRFEDLEILEAWSRDLLKIPGKFGSTLSRDPTSIFTSIAPFCPQSSAIYKTFSQLSSSTVRVTGVSEDWDDRLARVSIGTENQVSLIACSGRHLAVVNNFGAITIWDSATFHQVQLLEHGEPISSICFNSKGDCLATYGFRTTKIWSSQSGQIIRSIENPSETRALCLSFVDRDMALIMGSDRRCVMRVSVENGHGSWELVDAAVLTEVESLEGTYLNSPTALAISPDGNKIAATFRRFPLTVWSLSPPVRVFRRLNRGHTQDRNPNALPFASRISWHPNSDELLGIFLDGYSFRINILDGTYQEQPPDPGQMPADIHCSPDGTVFAIQGMHGTIKLYDYQTWTLIYQLSSEDMITAFCFSQDGRRFYDIRGSCCNIWEPNSLIRLSLIDDQAANSSQAPDESVGRSNMASESFANDPSPIVLASPMPRGSLVCLGDEEGLVELVDYSTDKRIHVSQTATRLGIEHLSWSDDGVHFCYSEIGGRISLIEVQPTGTGWKQRRIARFKPGLDGGRITQLLLSSDSKTLLVASKESAQLWALSPVSLQQQHNCPITSPKWVAHPVSKEHVISATPGRLILHQWADLKEVMSWDILDPETECPPAVTRPALSQDLAEDSTSHPGNIEEMVERITKTHYQGHIIVTIARRTRSRKLRPRYLIFEDVPVNSHMTTEKSYLTPLCIPEDVAKETESPLDILKGERLIYIDRSFGVCAWPLRSSRGVGDVQRYFFIPRDWLPDQDIGLLHITSSGSILCPRKGSITVIETSIGSAW</sequence>
<dbReference type="InterPro" id="IPR036322">
    <property type="entry name" value="WD40_repeat_dom_sf"/>
</dbReference>
<dbReference type="PANTHER" id="PTHR10039">
    <property type="entry name" value="AMELOGENIN"/>
    <property type="match status" value="1"/>
</dbReference>
<evidence type="ECO:0000313" key="6">
    <source>
        <dbReference type="Proteomes" id="UP001244011"/>
    </source>
</evidence>
<dbReference type="InterPro" id="IPR054471">
    <property type="entry name" value="GPIID_WHD"/>
</dbReference>
<gene>
    <name evidence="5" type="ORF">QBC33DRAFT_571850</name>
</gene>
<evidence type="ECO:0008006" key="7">
    <source>
        <dbReference type="Google" id="ProtNLM"/>
    </source>
</evidence>
<feature type="domain" description="GPI inositol-deacylase winged helix" evidence="3">
    <location>
        <begin position="654"/>
        <end position="724"/>
    </location>
</feature>